<name>A0ABW0Y3D0_9STRE</name>
<dbReference type="EMBL" id="JBHSOK010000008">
    <property type="protein sequence ID" value="MFC5681318.1"/>
    <property type="molecule type" value="Genomic_DNA"/>
</dbReference>
<accession>A0ABW0Y3D0</accession>
<keyword evidence="2" id="KW-1185">Reference proteome</keyword>
<gene>
    <name evidence="1" type="ORF">ACFPTW_08490</name>
</gene>
<comment type="caution">
    <text evidence="1">The sequence shown here is derived from an EMBL/GenBank/DDBJ whole genome shotgun (WGS) entry which is preliminary data.</text>
</comment>
<dbReference type="Proteomes" id="UP001596069">
    <property type="component" value="Unassembled WGS sequence"/>
</dbReference>
<evidence type="ECO:0000313" key="1">
    <source>
        <dbReference type="EMBL" id="MFC5681318.1"/>
    </source>
</evidence>
<evidence type="ECO:0000313" key="2">
    <source>
        <dbReference type="Proteomes" id="UP001596069"/>
    </source>
</evidence>
<proteinExistence type="predicted"/>
<organism evidence="1 2">
    <name type="scientific">Streptococcus downii</name>
    <dbReference type="NCBI Taxonomy" id="1968889"/>
    <lineage>
        <taxon>Bacteria</taxon>
        <taxon>Bacillati</taxon>
        <taxon>Bacillota</taxon>
        <taxon>Bacilli</taxon>
        <taxon>Lactobacillales</taxon>
        <taxon>Streptococcaceae</taxon>
        <taxon>Streptococcus</taxon>
    </lineage>
</organism>
<protein>
    <submittedName>
        <fullName evidence="1">Capsid protein</fullName>
    </submittedName>
</protein>
<sequence>MTVYNYAEQFEQALHQKYAKELASVDLFNSNPHVKFINAQTIKLPNITVSGYKDHNRQTIGFNSGTISNEWEPKKLEHDRDIEFAIDPMDVDETNLVVSIANVQNTLETEQGIPEKDCYVFSKLYTEAGKYAANGATIDTTTLTAENILQKFDDAMEKMDEAGVPSEGRILYVTPAVNKLFKQAKDIQRVLGVNGSNGDVKRSIYSLDDVKIKQVQSARMKSQYNFTNGCVATDEAKQMNFILIHPSCEVAREKYSYIKVFTPGHDSRTADNYLLQSRFYMDAFLIKNKAAGIFINATA</sequence>
<dbReference type="RefSeq" id="WP_132974074.1">
    <property type="nucleotide sequence ID" value="NZ_JBHSOK010000008.1"/>
</dbReference>
<reference evidence="2" key="1">
    <citation type="journal article" date="2019" name="Int. J. Syst. Evol. Microbiol.">
        <title>The Global Catalogue of Microorganisms (GCM) 10K type strain sequencing project: providing services to taxonomists for standard genome sequencing and annotation.</title>
        <authorList>
            <consortium name="The Broad Institute Genomics Platform"/>
            <consortium name="The Broad Institute Genome Sequencing Center for Infectious Disease"/>
            <person name="Wu L."/>
            <person name="Ma J."/>
        </authorList>
    </citation>
    <scope>NUCLEOTIDE SEQUENCE [LARGE SCALE GENOMIC DNA]</scope>
    <source>
        <strain evidence="2">FCH23</strain>
    </source>
</reference>